<name>A0ABY9IHY7_9ACTN</name>
<dbReference type="InterPro" id="IPR041685">
    <property type="entry name" value="AAA_GajA/Old/RecF-like"/>
</dbReference>
<dbReference type="Pfam" id="PF13175">
    <property type="entry name" value="AAA_15"/>
    <property type="match status" value="1"/>
</dbReference>
<evidence type="ECO:0000313" key="4">
    <source>
        <dbReference type="Proteomes" id="UP001235744"/>
    </source>
</evidence>
<dbReference type="PANTHER" id="PTHR43581:SF4">
    <property type="entry name" value="ATP_GTP PHOSPHATASE"/>
    <property type="match status" value="1"/>
</dbReference>
<dbReference type="RefSeq" id="WP_306105802.1">
    <property type="nucleotide sequence ID" value="NZ_CP120988.1"/>
</dbReference>
<sequence>MRVSSIKITGFKAIRHAELSELDAQPFTVLTGQNGTGKSTVLEALYLMTRGLPPEPQPELVRLGEERAEVAMAFSLTDGQFEQVDQYHRSVHGESAEKEKLYRRMARIDKEGNVVFSGSPVAATVFAPAFRKSHPFPGLTMVHAERGRVSGLDVFGAGIGGLQPGDPSGSKAAADYLTSCLMALDYRSLLESRQGRYPRDDYGDLAGAFHEATGKRLLRPQPMEGFKGGRIEVELGAGQRHGLSGLASGESGLLGLLCALYHSAADGGVLLLDEPELHLHPVLQTTILRTVRTLAPRTQTIIVTHAVKIAAAAHPSQVYQIQHSSPDQALRAVDALSLVGVIADMGIEQADLLGKACHLVVEGVTDNSYLGRLFPDEMERVHVTVAGNCQRVLAHHVLLTDGPKSLPWVCLIDRDLMNEADVQGRQTTYPGLYIWPRRALENMLLDPALLAAVLKTIGRSTSLDEAEEILRNAADRLMGDVVTDMLQAALAREFPLPRPDGSRGDRGLKQFYAASAHAMQSRGDAVETVRVQQETALQARWEQERLALVDPKKALGILTGQLKLFRRTEDLTGALLARAAQDPSVRPRGLEEFRLRLMRSM</sequence>
<organism evidence="3 4">
    <name type="scientific">Streptomyces poriferorum</name>
    <dbReference type="NCBI Taxonomy" id="2798799"/>
    <lineage>
        <taxon>Bacteria</taxon>
        <taxon>Bacillati</taxon>
        <taxon>Actinomycetota</taxon>
        <taxon>Actinomycetes</taxon>
        <taxon>Kitasatosporales</taxon>
        <taxon>Streptomycetaceae</taxon>
        <taxon>Streptomyces</taxon>
    </lineage>
</organism>
<feature type="domain" description="Endonuclease GajA/Old nuclease/RecF-like AAA" evidence="1">
    <location>
        <begin position="1"/>
        <end position="50"/>
    </location>
</feature>
<evidence type="ECO:0000313" key="3">
    <source>
        <dbReference type="EMBL" id="WLQ54735.1"/>
    </source>
</evidence>
<dbReference type="Pfam" id="PF13304">
    <property type="entry name" value="AAA_21"/>
    <property type="match status" value="1"/>
</dbReference>
<dbReference type="InterPro" id="IPR027417">
    <property type="entry name" value="P-loop_NTPase"/>
</dbReference>
<dbReference type="CDD" id="cd00267">
    <property type="entry name" value="ABC_ATPase"/>
    <property type="match status" value="1"/>
</dbReference>
<dbReference type="EMBL" id="CP120988">
    <property type="protein sequence ID" value="WLQ54735.1"/>
    <property type="molecule type" value="Genomic_DNA"/>
</dbReference>
<keyword evidence="4" id="KW-1185">Reference proteome</keyword>
<feature type="domain" description="ATPase AAA-type core" evidence="2">
    <location>
        <begin position="231"/>
        <end position="305"/>
    </location>
</feature>
<accession>A0ABY9IHY7</accession>
<gene>
    <name evidence="3" type="ORF">P8A19_04465</name>
</gene>
<dbReference type="Proteomes" id="UP001235744">
    <property type="component" value="Chromosome"/>
</dbReference>
<dbReference type="InterPro" id="IPR051396">
    <property type="entry name" value="Bact_Antivir_Def_Nuclease"/>
</dbReference>
<dbReference type="Gene3D" id="3.40.50.300">
    <property type="entry name" value="P-loop containing nucleotide triphosphate hydrolases"/>
    <property type="match status" value="2"/>
</dbReference>
<dbReference type="InterPro" id="IPR003959">
    <property type="entry name" value="ATPase_AAA_core"/>
</dbReference>
<dbReference type="PANTHER" id="PTHR43581">
    <property type="entry name" value="ATP/GTP PHOSPHATASE"/>
    <property type="match status" value="1"/>
</dbReference>
<proteinExistence type="predicted"/>
<evidence type="ECO:0000259" key="1">
    <source>
        <dbReference type="Pfam" id="PF13175"/>
    </source>
</evidence>
<reference evidence="3 4" key="1">
    <citation type="submission" date="2023-03" db="EMBL/GenBank/DDBJ databases">
        <title>Isolation and description of six Streptomyces strains from soil environments, able to metabolize different microbial glucans.</title>
        <authorList>
            <person name="Widen T."/>
            <person name="Larsbrink J."/>
        </authorList>
    </citation>
    <scope>NUCLEOTIDE SEQUENCE [LARGE SCALE GENOMIC DNA]</scope>
    <source>
        <strain evidence="3 4">Alt2</strain>
    </source>
</reference>
<evidence type="ECO:0000259" key="2">
    <source>
        <dbReference type="Pfam" id="PF13304"/>
    </source>
</evidence>
<protein>
    <submittedName>
        <fullName evidence="3">AAA family ATPase</fullName>
    </submittedName>
</protein>
<dbReference type="SUPFAM" id="SSF52540">
    <property type="entry name" value="P-loop containing nucleoside triphosphate hydrolases"/>
    <property type="match status" value="1"/>
</dbReference>